<proteinExistence type="predicted"/>
<reference evidence="2 3" key="1">
    <citation type="journal article" date="2014" name="Genome Announc.">
        <title>Draft Genome Sequence of Petroleum Oil-Degrading Marine Bacterium Pseudomonas taeanensis Strain MS-3, Isolated from a Crude Oil-Contaminated Seashore.</title>
        <authorList>
            <person name="Lee S.Y."/>
            <person name="Kim S.H."/>
            <person name="Lee D.G."/>
            <person name="Shin S."/>
            <person name="Yun S.H."/>
            <person name="Choi C.W."/>
            <person name="Chung Y.H."/>
            <person name="Choi J.S."/>
            <person name="Kahng H.Y."/>
            <person name="Kim S.I."/>
        </authorList>
    </citation>
    <scope>NUCLEOTIDE SEQUENCE [LARGE SCALE GENOMIC DNA]</scope>
    <source>
        <strain evidence="2 3">MS-3</strain>
    </source>
</reference>
<sequence length="158" mass="17434">MHMAATLQRSLEQAQCQFDLVPHPHSAGSLESARVANIPAERLAKPVILDDRQGHYLMAVLPASRHLDMSMVCKGAEHWQLTNESTIAGLFKDCELGAVPAVGEPYGMSMRVDPQLTRQQDIYFEAGDHESLVHMSTDQFLKLVPRAEVCELCPQGPA</sequence>
<dbReference type="SUPFAM" id="SSF55826">
    <property type="entry name" value="YbaK/ProRS associated domain"/>
    <property type="match status" value="1"/>
</dbReference>
<accession>A0A0A1YM23</accession>
<keyword evidence="2" id="KW-0030">Aminoacyl-tRNA synthetase</keyword>
<dbReference type="Pfam" id="PF04073">
    <property type="entry name" value="tRNA_edit"/>
    <property type="match status" value="1"/>
</dbReference>
<dbReference type="eggNOG" id="COG2606">
    <property type="taxonomic scope" value="Bacteria"/>
</dbReference>
<dbReference type="AlphaFoldDB" id="A0A0A1YM23"/>
<dbReference type="GO" id="GO:0004812">
    <property type="term" value="F:aminoacyl-tRNA ligase activity"/>
    <property type="evidence" value="ECO:0007669"/>
    <property type="project" value="UniProtKB-KW"/>
</dbReference>
<feature type="domain" description="YbaK/aminoacyl-tRNA synthetase-associated" evidence="1">
    <location>
        <begin position="23"/>
        <end position="143"/>
    </location>
</feature>
<evidence type="ECO:0000313" key="3">
    <source>
        <dbReference type="Proteomes" id="UP000030063"/>
    </source>
</evidence>
<keyword evidence="2" id="KW-0436">Ligase</keyword>
<dbReference type="InterPro" id="IPR036754">
    <property type="entry name" value="YbaK/aa-tRNA-synt-asso_dom_sf"/>
</dbReference>
<dbReference type="OrthoDB" id="9786549at2"/>
<dbReference type="CDD" id="cd04332">
    <property type="entry name" value="YbaK_like"/>
    <property type="match status" value="1"/>
</dbReference>
<dbReference type="RefSeq" id="WP_025163769.1">
    <property type="nucleotide sequence ID" value="NZ_AWSQ01000001.1"/>
</dbReference>
<dbReference type="InterPro" id="IPR007214">
    <property type="entry name" value="YbaK/aa-tRNA-synth-assoc-dom"/>
</dbReference>
<organism evidence="2 3">
    <name type="scientific">Pseudomonas taeanensis MS-3</name>
    <dbReference type="NCBI Taxonomy" id="1395571"/>
    <lineage>
        <taxon>Bacteria</taxon>
        <taxon>Pseudomonadati</taxon>
        <taxon>Pseudomonadota</taxon>
        <taxon>Gammaproteobacteria</taxon>
        <taxon>Pseudomonadales</taxon>
        <taxon>Pseudomonadaceae</taxon>
        <taxon>Pseudomonas</taxon>
    </lineage>
</organism>
<evidence type="ECO:0000259" key="1">
    <source>
        <dbReference type="Pfam" id="PF04073"/>
    </source>
</evidence>
<dbReference type="EMBL" id="AWSQ01000001">
    <property type="protein sequence ID" value="KFX70947.1"/>
    <property type="molecule type" value="Genomic_DNA"/>
</dbReference>
<protein>
    <submittedName>
        <fullName evidence="2">Prolyl-tRNA synthetase</fullName>
    </submittedName>
</protein>
<keyword evidence="3" id="KW-1185">Reference proteome</keyword>
<name>A0A0A1YM23_9PSED</name>
<dbReference type="GO" id="GO:0002161">
    <property type="term" value="F:aminoacyl-tRNA deacylase activity"/>
    <property type="evidence" value="ECO:0007669"/>
    <property type="project" value="InterPro"/>
</dbReference>
<dbReference type="Proteomes" id="UP000030063">
    <property type="component" value="Unassembled WGS sequence"/>
</dbReference>
<dbReference type="STRING" id="1395571.TMS3_0103085"/>
<dbReference type="Gene3D" id="3.90.960.10">
    <property type="entry name" value="YbaK/aminoacyl-tRNA synthetase-associated domain"/>
    <property type="match status" value="1"/>
</dbReference>
<comment type="caution">
    <text evidence="2">The sequence shown here is derived from an EMBL/GenBank/DDBJ whole genome shotgun (WGS) entry which is preliminary data.</text>
</comment>
<evidence type="ECO:0000313" key="2">
    <source>
        <dbReference type="EMBL" id="KFX70947.1"/>
    </source>
</evidence>
<gene>
    <name evidence="2" type="ORF">TMS3_0103085</name>
</gene>